<dbReference type="Proteomes" id="UP000053732">
    <property type="component" value="Unassembled WGS sequence"/>
</dbReference>
<name>A0A0G4PYV8_PENC3</name>
<sequence>MIETPSHAEKVRTSLTLTAYIPRSADQTIPLKPGNRRINEVNDILVADVNRGTTALGGDTKRTGAVLNQLILDAETYHRLGTTTSDVCSDFFVV</sequence>
<protein>
    <submittedName>
        <fullName evidence="1">Str. FM013</fullName>
    </submittedName>
</protein>
<keyword evidence="2" id="KW-1185">Reference proteome</keyword>
<accession>A0A0G4PYV8</accession>
<gene>
    <name evidence="1" type="ORF">PCAMFM013_S130g000003</name>
</gene>
<reference evidence="1 2" key="1">
    <citation type="journal article" date="2014" name="Nat. Commun.">
        <title>Multiple recent horizontal transfers of a large genomic region in cheese making fungi.</title>
        <authorList>
            <person name="Cheeseman K."/>
            <person name="Ropars J."/>
            <person name="Renault P."/>
            <person name="Dupont J."/>
            <person name="Gouzy J."/>
            <person name="Branca A."/>
            <person name="Abraham A.L."/>
            <person name="Ceppi M."/>
            <person name="Conseiller E."/>
            <person name="Debuchy R."/>
            <person name="Malagnac F."/>
            <person name="Goarin A."/>
            <person name="Silar P."/>
            <person name="Lacoste S."/>
            <person name="Sallet E."/>
            <person name="Bensimon A."/>
            <person name="Giraud T."/>
            <person name="Brygoo Y."/>
        </authorList>
    </citation>
    <scope>NUCLEOTIDE SEQUENCE [LARGE SCALE GENOMIC DNA]</scope>
    <source>
        <strain evidence="2">FM 013</strain>
    </source>
</reference>
<dbReference type="EMBL" id="HG793261">
    <property type="protein sequence ID" value="CRL31354.1"/>
    <property type="molecule type" value="Genomic_DNA"/>
</dbReference>
<organism evidence="1 2">
    <name type="scientific">Penicillium camemberti (strain FM 013)</name>
    <dbReference type="NCBI Taxonomy" id="1429867"/>
    <lineage>
        <taxon>Eukaryota</taxon>
        <taxon>Fungi</taxon>
        <taxon>Dikarya</taxon>
        <taxon>Ascomycota</taxon>
        <taxon>Pezizomycotina</taxon>
        <taxon>Eurotiomycetes</taxon>
        <taxon>Eurotiomycetidae</taxon>
        <taxon>Eurotiales</taxon>
        <taxon>Aspergillaceae</taxon>
        <taxon>Penicillium</taxon>
    </lineage>
</organism>
<evidence type="ECO:0000313" key="2">
    <source>
        <dbReference type="Proteomes" id="UP000053732"/>
    </source>
</evidence>
<dbReference type="AlphaFoldDB" id="A0A0G4PYV8"/>
<evidence type="ECO:0000313" key="1">
    <source>
        <dbReference type="EMBL" id="CRL31354.1"/>
    </source>
</evidence>
<proteinExistence type="predicted"/>